<dbReference type="EMBL" id="MJMJ01000045">
    <property type="protein sequence ID" value="OLQ85924.1"/>
    <property type="molecule type" value="Genomic_DNA"/>
</dbReference>
<dbReference type="Pfam" id="PF25876">
    <property type="entry name" value="HH_MFP_RND"/>
    <property type="match status" value="1"/>
</dbReference>
<evidence type="ECO:0000259" key="3">
    <source>
        <dbReference type="Pfam" id="PF25876"/>
    </source>
</evidence>
<dbReference type="GO" id="GO:0015562">
    <property type="term" value="F:efflux transmembrane transporter activity"/>
    <property type="evidence" value="ECO:0007669"/>
    <property type="project" value="TreeGrafter"/>
</dbReference>
<sequence>MNLFKTSLLLITTGVLAGCQVETVHREKPSLVVDLIQVSEPISSQFRVFNGVVEPADVTPLAFRVDGELSAVFVKEGDKVKQGQTLAAVDDNRYQQQLNNAQARFDLAQRQLDRGKDLLTRKMISDAEYDELTATFKLAQANRLTALTQLKYTRLKAPFDGVVSAVGKKNHESVALGESVLSLYRESRLQVKINVSDSVLAMMTPSARARNYHPEVAFAGSEQRYSMRYLEHTSELHPQTQSYEFWLERAQVTPTILPGTSASVFVDMAAAGMNVQQGYLVPMTAIDSGTAKSEFYVWKSVDNTAQRHRIVVDQIVGSGAIVSSGVKQGDVIINSNIRKLRPGMNLKGVQL</sequence>
<keyword evidence="2" id="KW-0175">Coiled coil</keyword>
<name>A0A1Q9HA44_9VIBR</name>
<dbReference type="Gene3D" id="2.40.50.100">
    <property type="match status" value="1"/>
</dbReference>
<comment type="caution">
    <text evidence="5">The sequence shown here is derived from an EMBL/GenBank/DDBJ whole genome shotgun (WGS) entry which is preliminary data.</text>
</comment>
<dbReference type="OrthoDB" id="2110899at2"/>
<accession>A0A1Q9HA44</accession>
<comment type="similarity">
    <text evidence="1">Belongs to the membrane fusion protein (MFP) (TC 8.A.1) family.</text>
</comment>
<dbReference type="Pfam" id="PF25917">
    <property type="entry name" value="BSH_RND"/>
    <property type="match status" value="1"/>
</dbReference>
<dbReference type="STRING" id="1381081.BIY22_13655"/>
<proteinExistence type="inferred from homology"/>
<dbReference type="RefSeq" id="WP_075710940.1">
    <property type="nucleotide sequence ID" value="NZ_MJMJ01000045.1"/>
</dbReference>
<dbReference type="NCBIfam" id="TIGR01730">
    <property type="entry name" value="RND_mfp"/>
    <property type="match status" value="1"/>
</dbReference>
<dbReference type="InterPro" id="IPR058625">
    <property type="entry name" value="MdtA-like_BSH"/>
</dbReference>
<dbReference type="Gene3D" id="2.40.420.20">
    <property type="match status" value="1"/>
</dbReference>
<evidence type="ECO:0000256" key="1">
    <source>
        <dbReference type="ARBA" id="ARBA00009477"/>
    </source>
</evidence>
<dbReference type="PROSITE" id="PS51257">
    <property type="entry name" value="PROKAR_LIPOPROTEIN"/>
    <property type="match status" value="1"/>
</dbReference>
<organism evidence="5 6">
    <name type="scientific">Vibrio panuliri</name>
    <dbReference type="NCBI Taxonomy" id="1381081"/>
    <lineage>
        <taxon>Bacteria</taxon>
        <taxon>Pseudomonadati</taxon>
        <taxon>Pseudomonadota</taxon>
        <taxon>Gammaproteobacteria</taxon>
        <taxon>Vibrionales</taxon>
        <taxon>Vibrionaceae</taxon>
        <taxon>Vibrio</taxon>
    </lineage>
</organism>
<dbReference type="InterPro" id="IPR058624">
    <property type="entry name" value="MdtA-like_HH"/>
</dbReference>
<feature type="domain" description="Multidrug resistance protein MdtA-like alpha-helical hairpin" evidence="3">
    <location>
        <begin position="92"/>
        <end position="148"/>
    </location>
</feature>
<dbReference type="GO" id="GO:1990281">
    <property type="term" value="C:efflux pump complex"/>
    <property type="evidence" value="ECO:0007669"/>
    <property type="project" value="TreeGrafter"/>
</dbReference>
<feature type="coiled-coil region" evidence="2">
    <location>
        <begin position="91"/>
        <end position="118"/>
    </location>
</feature>
<evidence type="ECO:0000313" key="6">
    <source>
        <dbReference type="Proteomes" id="UP000186313"/>
    </source>
</evidence>
<dbReference type="Gene3D" id="1.10.287.470">
    <property type="entry name" value="Helix hairpin bin"/>
    <property type="match status" value="1"/>
</dbReference>
<dbReference type="SUPFAM" id="SSF111369">
    <property type="entry name" value="HlyD-like secretion proteins"/>
    <property type="match status" value="1"/>
</dbReference>
<feature type="domain" description="Multidrug resistance protein MdtA-like barrel-sandwich hybrid" evidence="4">
    <location>
        <begin position="58"/>
        <end position="165"/>
    </location>
</feature>
<dbReference type="InterPro" id="IPR006143">
    <property type="entry name" value="RND_pump_MFP"/>
</dbReference>
<evidence type="ECO:0000259" key="4">
    <source>
        <dbReference type="Pfam" id="PF25917"/>
    </source>
</evidence>
<dbReference type="PANTHER" id="PTHR30469:SF20">
    <property type="entry name" value="EFFLUX RND TRANSPORTER PERIPLASMIC ADAPTOR SUBUNIT"/>
    <property type="match status" value="1"/>
</dbReference>
<evidence type="ECO:0000313" key="5">
    <source>
        <dbReference type="EMBL" id="OLQ85924.1"/>
    </source>
</evidence>
<dbReference type="AlphaFoldDB" id="A0A1Q9HA44"/>
<evidence type="ECO:0000256" key="2">
    <source>
        <dbReference type="SAM" id="Coils"/>
    </source>
</evidence>
<protein>
    <submittedName>
        <fullName evidence="5">Efflux transporter periplasmic adaptor subunit</fullName>
    </submittedName>
</protein>
<dbReference type="PANTHER" id="PTHR30469">
    <property type="entry name" value="MULTIDRUG RESISTANCE PROTEIN MDTA"/>
    <property type="match status" value="1"/>
</dbReference>
<dbReference type="Proteomes" id="UP000186313">
    <property type="component" value="Unassembled WGS sequence"/>
</dbReference>
<dbReference type="Gene3D" id="2.40.30.170">
    <property type="match status" value="1"/>
</dbReference>
<reference evidence="5 6" key="1">
    <citation type="submission" date="2016-09" db="EMBL/GenBank/DDBJ databases">
        <title>Genomic Taxonomy of the Vibrionaceae.</title>
        <authorList>
            <person name="Gonzalez-Castillo A."/>
            <person name="Gomez-Gil B."/>
            <person name="Enciso-Ibarra K."/>
        </authorList>
    </citation>
    <scope>NUCLEOTIDE SEQUENCE [LARGE SCALE GENOMIC DNA]</scope>
    <source>
        <strain evidence="5 6">CAIM 703</strain>
    </source>
</reference>
<gene>
    <name evidence="5" type="ORF">BIY22_13655</name>
</gene>